<dbReference type="InterPro" id="IPR036400">
    <property type="entry name" value="Cyt_B5-like_heme/steroid_sf"/>
</dbReference>
<feature type="compositionally biased region" description="Low complexity" evidence="13">
    <location>
        <begin position="1433"/>
        <end position="1450"/>
    </location>
</feature>
<keyword evidence="20" id="KW-0575">Peroxidase</keyword>
<feature type="domain" description="Cytochrome b5 heme-binding" evidence="16">
    <location>
        <begin position="935"/>
        <end position="995"/>
    </location>
</feature>
<evidence type="ECO:0000259" key="19">
    <source>
        <dbReference type="PROSITE" id="PS51384"/>
    </source>
</evidence>
<feature type="transmembrane region" description="Helical" evidence="14">
    <location>
        <begin position="876"/>
        <end position="900"/>
    </location>
</feature>
<dbReference type="InterPro" id="IPR045266">
    <property type="entry name" value="DOH_DOMON"/>
</dbReference>
<dbReference type="InterPro" id="IPR019791">
    <property type="entry name" value="Haem_peroxidase_animal"/>
</dbReference>
<dbReference type="Gene3D" id="2.40.30.10">
    <property type="entry name" value="Translation factors"/>
    <property type="match status" value="1"/>
</dbReference>
<evidence type="ECO:0000256" key="8">
    <source>
        <dbReference type="ARBA" id="ARBA00022989"/>
    </source>
</evidence>
<dbReference type="PROSITE" id="PS50939">
    <property type="entry name" value="CYTOCHROME_B561"/>
    <property type="match status" value="1"/>
</dbReference>
<dbReference type="PROSITE" id="PS50255">
    <property type="entry name" value="CYTOCHROME_B5_2"/>
    <property type="match status" value="1"/>
</dbReference>
<evidence type="ECO:0000256" key="12">
    <source>
        <dbReference type="PIRSR" id="PIRSR619791-2"/>
    </source>
</evidence>
<evidence type="ECO:0000256" key="5">
    <source>
        <dbReference type="ARBA" id="ARBA00022525"/>
    </source>
</evidence>
<dbReference type="InterPro" id="IPR017927">
    <property type="entry name" value="FAD-bd_FR_type"/>
</dbReference>
<keyword evidence="11" id="KW-0325">Glycoprotein</keyword>
<dbReference type="InterPro" id="IPR005018">
    <property type="entry name" value="DOMON_domain"/>
</dbReference>
<keyword evidence="12" id="KW-0349">Heme</keyword>
<keyword evidence="4" id="KW-0813">Transport</keyword>
<dbReference type="GO" id="GO:0004601">
    <property type="term" value="F:peroxidase activity"/>
    <property type="evidence" value="ECO:0007669"/>
    <property type="project" value="UniProtKB-KW"/>
</dbReference>
<dbReference type="Pfam" id="PF00970">
    <property type="entry name" value="FAD_binding_6"/>
    <property type="match status" value="1"/>
</dbReference>
<keyword evidence="10 14" id="KW-0472">Membrane</keyword>
<dbReference type="SMART" id="SM01117">
    <property type="entry name" value="Cyt-b5"/>
    <property type="match status" value="1"/>
</dbReference>
<dbReference type="PROSITE" id="PS50836">
    <property type="entry name" value="DOMON"/>
    <property type="match status" value="1"/>
</dbReference>
<dbReference type="SUPFAM" id="SSF52343">
    <property type="entry name" value="Ferredoxin reductase-like, C-terminal NADP-linked domain"/>
    <property type="match status" value="1"/>
</dbReference>
<name>A0A8H4ATB3_GIGMA</name>
<dbReference type="Gene3D" id="1.10.640.10">
    <property type="entry name" value="Haem peroxidase domain superfamily, animal type"/>
    <property type="match status" value="1"/>
</dbReference>
<dbReference type="GO" id="GO:0046872">
    <property type="term" value="F:metal ion binding"/>
    <property type="evidence" value="ECO:0007669"/>
    <property type="project" value="UniProtKB-KW"/>
</dbReference>
<evidence type="ECO:0000259" key="17">
    <source>
        <dbReference type="PROSITE" id="PS50836"/>
    </source>
</evidence>
<keyword evidence="9" id="KW-0560">Oxidoreductase</keyword>
<dbReference type="Pfam" id="PF03188">
    <property type="entry name" value="Cytochrom_B561"/>
    <property type="match status" value="1"/>
</dbReference>
<protein>
    <submittedName>
        <fullName evidence="20">Heme peroxidase</fullName>
    </submittedName>
</protein>
<dbReference type="SUPFAM" id="SSF63380">
    <property type="entry name" value="Riboflavin synthase domain-like"/>
    <property type="match status" value="1"/>
</dbReference>
<dbReference type="PANTHER" id="PTHR11475:SF4">
    <property type="entry name" value="CHORION PEROXIDASE"/>
    <property type="match status" value="1"/>
</dbReference>
<dbReference type="CDD" id="cd08760">
    <property type="entry name" value="Cyt_b561_FRRS1_like"/>
    <property type="match status" value="1"/>
</dbReference>
<dbReference type="SUPFAM" id="SSF55856">
    <property type="entry name" value="Cytochrome b5-like heme/steroid binding domain"/>
    <property type="match status" value="1"/>
</dbReference>
<evidence type="ECO:0000256" key="6">
    <source>
        <dbReference type="ARBA" id="ARBA00022692"/>
    </source>
</evidence>
<dbReference type="Gene3D" id="1.20.120.1770">
    <property type="match status" value="1"/>
</dbReference>
<dbReference type="InterPro" id="IPR010255">
    <property type="entry name" value="Haem_peroxidase_sf"/>
</dbReference>
<evidence type="ECO:0000256" key="9">
    <source>
        <dbReference type="ARBA" id="ARBA00023002"/>
    </source>
</evidence>
<evidence type="ECO:0000256" key="4">
    <source>
        <dbReference type="ARBA" id="ARBA00022448"/>
    </source>
</evidence>
<keyword evidence="5" id="KW-0964">Secreted</keyword>
<evidence type="ECO:0000313" key="20">
    <source>
        <dbReference type="EMBL" id="KAF0530585.1"/>
    </source>
</evidence>
<dbReference type="GO" id="GO:0006979">
    <property type="term" value="P:response to oxidative stress"/>
    <property type="evidence" value="ECO:0007669"/>
    <property type="project" value="InterPro"/>
</dbReference>
<feature type="transmembrane region" description="Helical" evidence="14">
    <location>
        <begin position="847"/>
        <end position="864"/>
    </location>
</feature>
<keyword evidence="8 14" id="KW-1133">Transmembrane helix</keyword>
<feature type="transmembrane region" description="Helical" evidence="14">
    <location>
        <begin position="775"/>
        <end position="796"/>
    </location>
</feature>
<dbReference type="Pfam" id="PF03098">
    <property type="entry name" value="An_peroxidase"/>
    <property type="match status" value="1"/>
</dbReference>
<dbReference type="Gene3D" id="3.10.120.10">
    <property type="entry name" value="Cytochrome b5-like heme/steroid binding domain"/>
    <property type="match status" value="1"/>
</dbReference>
<feature type="transmembrane region" description="Helical" evidence="14">
    <location>
        <begin position="802"/>
        <end position="826"/>
    </location>
</feature>
<keyword evidence="7" id="KW-0249">Electron transport</keyword>
<keyword evidence="12" id="KW-0408">Iron</keyword>
<evidence type="ECO:0000256" key="3">
    <source>
        <dbReference type="ARBA" id="ARBA00004613"/>
    </source>
</evidence>
<comment type="subcellular location">
    <subcellularLocation>
        <location evidence="2">Membrane</location>
    </subcellularLocation>
    <subcellularLocation>
        <location evidence="3">Secreted</location>
    </subcellularLocation>
</comment>
<feature type="domain" description="DOMON" evidence="17">
    <location>
        <begin position="581"/>
        <end position="700"/>
    </location>
</feature>
<dbReference type="GO" id="GO:0020037">
    <property type="term" value="F:heme binding"/>
    <property type="evidence" value="ECO:0007669"/>
    <property type="project" value="InterPro"/>
</dbReference>
<dbReference type="GO" id="GO:0016020">
    <property type="term" value="C:membrane"/>
    <property type="evidence" value="ECO:0007669"/>
    <property type="project" value="UniProtKB-SubCell"/>
</dbReference>
<gene>
    <name evidence="20" type="ORF">F8M41_012076</name>
</gene>
<evidence type="ECO:0000259" key="16">
    <source>
        <dbReference type="PROSITE" id="PS50255"/>
    </source>
</evidence>
<feature type="region of interest" description="Disordered" evidence="13">
    <location>
        <begin position="1433"/>
        <end position="1488"/>
    </location>
</feature>
<dbReference type="InterPro" id="IPR039261">
    <property type="entry name" value="FNR_nucleotide-bd"/>
</dbReference>
<dbReference type="GO" id="GO:0005576">
    <property type="term" value="C:extracellular region"/>
    <property type="evidence" value="ECO:0007669"/>
    <property type="project" value="UniProtKB-SubCell"/>
</dbReference>
<feature type="domain" description="Cytochrome b561" evidence="18">
    <location>
        <begin position="702"/>
        <end position="902"/>
    </location>
</feature>
<dbReference type="CDD" id="cd06183">
    <property type="entry name" value="cyt_b5_reduct_like"/>
    <property type="match status" value="1"/>
</dbReference>
<dbReference type="InterPro" id="IPR037120">
    <property type="entry name" value="Haem_peroxidase_sf_animal"/>
</dbReference>
<evidence type="ECO:0000259" key="18">
    <source>
        <dbReference type="PROSITE" id="PS50939"/>
    </source>
</evidence>
<dbReference type="PROSITE" id="PS50292">
    <property type="entry name" value="PEROXIDASE_3"/>
    <property type="match status" value="1"/>
</dbReference>
<evidence type="ECO:0000256" key="1">
    <source>
        <dbReference type="ARBA" id="ARBA00001974"/>
    </source>
</evidence>
<evidence type="ECO:0000256" key="14">
    <source>
        <dbReference type="SAM" id="Phobius"/>
    </source>
</evidence>
<feature type="binding site" description="axial binding residue" evidence="12">
    <location>
        <position position="352"/>
    </location>
    <ligand>
        <name>heme b</name>
        <dbReference type="ChEBI" id="CHEBI:60344"/>
    </ligand>
    <ligandPart>
        <name>Fe</name>
        <dbReference type="ChEBI" id="CHEBI:18248"/>
    </ligandPart>
</feature>
<evidence type="ECO:0000256" key="11">
    <source>
        <dbReference type="ARBA" id="ARBA00023180"/>
    </source>
</evidence>
<dbReference type="InterPro" id="IPR017938">
    <property type="entry name" value="Riboflavin_synthase-like_b-brl"/>
</dbReference>
<dbReference type="CDD" id="cd09631">
    <property type="entry name" value="DOMON_DOH"/>
    <property type="match status" value="1"/>
</dbReference>
<dbReference type="InterPro" id="IPR001433">
    <property type="entry name" value="OxRdtase_FAD/NAD-bd"/>
</dbReference>
<comment type="caution">
    <text evidence="20">The sequence shown here is derived from an EMBL/GenBank/DDBJ whole genome shotgun (WGS) entry which is preliminary data.</text>
</comment>
<feature type="chain" id="PRO_5034963016" evidence="15">
    <location>
        <begin position="24"/>
        <end position="1539"/>
    </location>
</feature>
<dbReference type="Pfam" id="PF03351">
    <property type="entry name" value="DOMON"/>
    <property type="match status" value="1"/>
</dbReference>
<dbReference type="SUPFAM" id="SSF48113">
    <property type="entry name" value="Heme-dependent peroxidases"/>
    <property type="match status" value="1"/>
</dbReference>
<keyword evidence="15" id="KW-0732">Signal</keyword>
<dbReference type="InterPro" id="IPR001199">
    <property type="entry name" value="Cyt_B5-like_heme/steroid-bd"/>
</dbReference>
<evidence type="ECO:0000256" key="10">
    <source>
        <dbReference type="ARBA" id="ARBA00023136"/>
    </source>
</evidence>
<feature type="domain" description="FAD-binding FR-type" evidence="19">
    <location>
        <begin position="1112"/>
        <end position="1222"/>
    </location>
</feature>
<dbReference type="Pfam" id="PF00175">
    <property type="entry name" value="NAD_binding_1"/>
    <property type="match status" value="1"/>
</dbReference>
<dbReference type="PROSITE" id="PS51384">
    <property type="entry name" value="FAD_FR"/>
    <property type="match status" value="1"/>
</dbReference>
<proteinExistence type="predicted"/>
<dbReference type="PANTHER" id="PTHR11475">
    <property type="entry name" value="OXIDASE/PEROXIDASE"/>
    <property type="match status" value="1"/>
</dbReference>
<feature type="transmembrane region" description="Helical" evidence="14">
    <location>
        <begin position="739"/>
        <end position="763"/>
    </location>
</feature>
<evidence type="ECO:0000256" key="7">
    <source>
        <dbReference type="ARBA" id="ARBA00022982"/>
    </source>
</evidence>
<dbReference type="Gene3D" id="3.40.50.80">
    <property type="entry name" value="Nucleotide-binding domain of ferredoxin-NADP reductase (FNR) module"/>
    <property type="match status" value="1"/>
</dbReference>
<reference evidence="20 21" key="1">
    <citation type="journal article" date="2019" name="Environ. Microbiol.">
        <title>At the nexus of three kingdoms: the genome of the mycorrhizal fungus Gigaspora margarita provides insights into plant, endobacterial and fungal interactions.</title>
        <authorList>
            <person name="Venice F."/>
            <person name="Ghignone S."/>
            <person name="Salvioli di Fossalunga A."/>
            <person name="Amselem J."/>
            <person name="Novero M."/>
            <person name="Xianan X."/>
            <person name="Sedzielewska Toro K."/>
            <person name="Morin E."/>
            <person name="Lipzen A."/>
            <person name="Grigoriev I.V."/>
            <person name="Henrissat B."/>
            <person name="Martin F.M."/>
            <person name="Bonfante P."/>
        </authorList>
    </citation>
    <scope>NUCLEOTIDE SEQUENCE [LARGE SCALE GENOMIC DNA]</scope>
    <source>
        <strain evidence="20 21">BEG34</strain>
    </source>
</reference>
<accession>A0A8H4ATB3</accession>
<evidence type="ECO:0000256" key="2">
    <source>
        <dbReference type="ARBA" id="ARBA00004370"/>
    </source>
</evidence>
<dbReference type="SMART" id="SM00664">
    <property type="entry name" value="DoH"/>
    <property type="match status" value="1"/>
</dbReference>
<dbReference type="Proteomes" id="UP000439903">
    <property type="component" value="Unassembled WGS sequence"/>
</dbReference>
<dbReference type="EMBL" id="WTPW01000247">
    <property type="protein sequence ID" value="KAF0530585.1"/>
    <property type="molecule type" value="Genomic_DNA"/>
</dbReference>
<dbReference type="InterPro" id="IPR006593">
    <property type="entry name" value="Cyt_b561/ferric_Rdtase_TM"/>
</dbReference>
<sequence length="1539" mass="175937">MHTRSLTMFLFIACFSLPFIVEAWFINGSDNNDINPIAGTPGQPFLRAISSLNFNQNFSPVTSPTDFLGLNPSGPTTIKCTDNVPAGLYPMPRCISNVICKYNTSSYNVNVLSSYRSFRRTSHFATFFGQYISFDITSSRNTNPTNPMFLPADDPFYNPNPNSTTSPYQLSVPFLPANRSEGNNVTNPATRNPLLSGINHVTPFLDFNTIYGISDQDAINRLRDTSTNKGKLKTSIINGQEFPPKNSSDDSYIWGTIEHTFSIFTLAIHTIWIREHNRLCDELYQKHGSSWTDEQYFQEARRWVTAFYQKAVAEEYFGAVLGRPLPAYRKYDPKLKPGVDTFFSTVTFRYGHSELSDFYRIQDEYGDTLYDLALNDIKNLTLLGTLGLEMVLWSMILQRQEEVDVFLADATKNFIHNNNNTYDVAAFDIISSRDRGIPLYNVVRQFFGFPKAQSFADISNQSIIQENLAKIYPNGIETVEAWVGVMSEDHLDGSNFGMVMNASMVTQYTYLRDSDKFWFEKPEMFTSDERLIIRNTTLRDIIIRNINNSVNFPQNIWSVQPKMTLNSSEDSNYPTKIGSWSQYFVRYRIDLTYVYFKVQLQTSDGNGWFGMGFGQDDDGMKGAEFIIGIVTNGNVTLGNYHADVDGYHPPIRDDNQDSTLVPNFSMSDTKAVTVEFKRLLRPPGRKPISNDDMKYIMAYNPNSNVFTYHQNNRIMFRVNFYNNEISSAASTNLQRLVRLIHGCGMFFTWCISFPISVLIVRYWKHHELHLRAHRFIQLVGGISASAFGAAAISTVVQTKTPHAWMGLMIYTLSFIELGLGLITIWGQTSVVSVNKGYPRFTKRFHKIFGLILLLLALINVYLGIDTYCLTYGYDSFWWKFAYYCWMAIIIATFIIFDFWWRVQGAFDRFLCIRYEPVAEKTIMHAHIKYEDYVKLPEFTWDEINERVQRGAYWVICDGLVVDIRNFYSVHPGGSQILLSVIGTDITKDFYKSHADKIVEDIDSSEALLIPKNTTTRNDLSVLSKHMDRLRCRSIPQRKLCVAKFIDNINVRYYSREPLAQHAHSRFAVQKTATMVIGKVNEKVSEKGLFIPGDGSVYQNIERKSVKVDTKSIKFHRYKLTSKKIVNASVKYPVMSFTFSKVHQDGKDVYTGKFLPGHYIEVQSRVNGQIVIRSYTPLEGSLSKSFIIYAKIYPRGLLSQHLNEQLIGYEIQARGPFDACNRDRLYLTSTMIEPSSPDQKTIIFSPTKHYNLYTRLIGALPTAKTSLLNPDSPDGCWDELYMIAGGTGITPMLQLIKYYLKQSKKQKKDNDKYVTYKRMHLLFGNRKIEDVIEGELLEDIALSSREQLTVTYCLSEPPPDWGGLRGRINKPIIQEWMNLMQNIFLLTPIKSQSNILQSHYIRHNINIQSKRFSEMPDPQSPFMQPHYEKTLQISPSLRSSSESTLPLSIESKGSTTQPEQPDDNQKYEDCIIDTGPNLKPDLSTKESKSLTIDPDLTNAGESYGLFQGKIIVSGPSDMLISVEQALFEMGFNEQNVIILH</sequence>
<evidence type="ECO:0000256" key="15">
    <source>
        <dbReference type="SAM" id="SignalP"/>
    </source>
</evidence>
<feature type="signal peptide" evidence="15">
    <location>
        <begin position="1"/>
        <end position="23"/>
    </location>
</feature>
<dbReference type="OrthoDB" id="823504at2759"/>
<keyword evidence="6 14" id="KW-0812">Transmembrane</keyword>
<dbReference type="Pfam" id="PF00173">
    <property type="entry name" value="Cyt-b5"/>
    <property type="match status" value="1"/>
</dbReference>
<evidence type="ECO:0000313" key="21">
    <source>
        <dbReference type="Proteomes" id="UP000439903"/>
    </source>
</evidence>
<comment type="cofactor">
    <cofactor evidence="1">
        <name>FAD</name>
        <dbReference type="ChEBI" id="CHEBI:57692"/>
    </cofactor>
</comment>
<keyword evidence="12" id="KW-0479">Metal-binding</keyword>
<keyword evidence="21" id="KW-1185">Reference proteome</keyword>
<dbReference type="InterPro" id="IPR008333">
    <property type="entry name" value="Cbr1-like_FAD-bd_dom"/>
</dbReference>
<organism evidence="20 21">
    <name type="scientific">Gigaspora margarita</name>
    <dbReference type="NCBI Taxonomy" id="4874"/>
    <lineage>
        <taxon>Eukaryota</taxon>
        <taxon>Fungi</taxon>
        <taxon>Fungi incertae sedis</taxon>
        <taxon>Mucoromycota</taxon>
        <taxon>Glomeromycotina</taxon>
        <taxon>Glomeromycetes</taxon>
        <taxon>Diversisporales</taxon>
        <taxon>Gigasporaceae</taxon>
        <taxon>Gigaspora</taxon>
    </lineage>
</organism>
<evidence type="ECO:0000256" key="13">
    <source>
        <dbReference type="SAM" id="MobiDB-lite"/>
    </source>
</evidence>
<dbReference type="SMART" id="SM00665">
    <property type="entry name" value="B561"/>
    <property type="match status" value="1"/>
</dbReference>